<name>A0A7K0G0Y6_9SPHI</name>
<proteinExistence type="predicted"/>
<protein>
    <submittedName>
        <fullName evidence="1">HD domain-containing protein</fullName>
    </submittedName>
</protein>
<organism evidence="1 2">
    <name type="scientific">Pedobacter petrophilus</name>
    <dbReference type="NCBI Taxonomy" id="1908241"/>
    <lineage>
        <taxon>Bacteria</taxon>
        <taxon>Pseudomonadati</taxon>
        <taxon>Bacteroidota</taxon>
        <taxon>Sphingobacteriia</taxon>
        <taxon>Sphingobacteriales</taxon>
        <taxon>Sphingobacteriaceae</taxon>
        <taxon>Pedobacter</taxon>
    </lineage>
</organism>
<sequence length="175" mass="20066">MNYNEQLKEVRSFAIKAHDGQKYGAFPYEVHLMSVLSTLLKFNIFPTNEEHYKILAGAWLHDVLEDTDISKNEFINHFGEAIFDIVWSVTDGEGEDRKARKNIMYSRLIHNQQAIIVKLADRIANVEASIILGNEAKLAMYQSEMEQLSAVLANKITTKVGNMLFGYLKLLTDYY</sequence>
<dbReference type="Gene3D" id="1.10.3210.10">
    <property type="entry name" value="Hypothetical protein af1432"/>
    <property type="match status" value="1"/>
</dbReference>
<dbReference type="InterPro" id="IPR052194">
    <property type="entry name" value="MESH1"/>
</dbReference>
<dbReference type="AlphaFoldDB" id="A0A7K0G0Y6"/>
<dbReference type="RefSeq" id="WP_154281313.1">
    <property type="nucleotide sequence ID" value="NZ_JBHUJQ010000001.1"/>
</dbReference>
<evidence type="ECO:0000313" key="2">
    <source>
        <dbReference type="Proteomes" id="UP000487757"/>
    </source>
</evidence>
<comment type="caution">
    <text evidence="1">The sequence shown here is derived from an EMBL/GenBank/DDBJ whole genome shotgun (WGS) entry which is preliminary data.</text>
</comment>
<dbReference type="PANTHER" id="PTHR46246:SF1">
    <property type="entry name" value="GUANOSINE-3',5'-BIS(DIPHOSPHATE) 3'-PYROPHOSPHOHYDROLASE MESH1"/>
    <property type="match status" value="1"/>
</dbReference>
<evidence type="ECO:0000313" key="1">
    <source>
        <dbReference type="EMBL" id="MRX77090.1"/>
    </source>
</evidence>
<dbReference type="PANTHER" id="PTHR46246">
    <property type="entry name" value="GUANOSINE-3',5'-BIS(DIPHOSPHATE) 3'-PYROPHOSPHOHYDROLASE MESH1"/>
    <property type="match status" value="1"/>
</dbReference>
<reference evidence="1 2" key="1">
    <citation type="submission" date="2019-11" db="EMBL/GenBank/DDBJ databases">
        <title>Pedobacter petrophilus genome.</title>
        <authorList>
            <person name="Feldbauer M.J."/>
            <person name="Newman J.D."/>
        </authorList>
    </citation>
    <scope>NUCLEOTIDE SEQUENCE [LARGE SCALE GENOMIC DNA]</scope>
    <source>
        <strain evidence="1 2">LMG 29686</strain>
    </source>
</reference>
<dbReference type="OrthoDB" id="9802385at2"/>
<gene>
    <name evidence="1" type="ORF">GJU39_13440</name>
</gene>
<dbReference type="SUPFAM" id="SSF109604">
    <property type="entry name" value="HD-domain/PDEase-like"/>
    <property type="match status" value="1"/>
</dbReference>
<accession>A0A7K0G0Y6</accession>
<dbReference type="EMBL" id="WKKH01000020">
    <property type="protein sequence ID" value="MRX77090.1"/>
    <property type="molecule type" value="Genomic_DNA"/>
</dbReference>
<dbReference type="GO" id="GO:0008893">
    <property type="term" value="F:guanosine-3',5'-bis(diphosphate) 3'-diphosphatase activity"/>
    <property type="evidence" value="ECO:0007669"/>
    <property type="project" value="TreeGrafter"/>
</dbReference>
<dbReference type="Proteomes" id="UP000487757">
    <property type="component" value="Unassembled WGS sequence"/>
</dbReference>
<keyword evidence="2" id="KW-1185">Reference proteome</keyword>